<evidence type="ECO:0000313" key="20">
    <source>
        <dbReference type="EMBL" id="KNC99809.1"/>
    </source>
</evidence>
<dbReference type="Gene3D" id="3.30.40.10">
    <property type="entry name" value="Zinc/RING finger domain, C3HC4 (zinc finger)"/>
    <property type="match status" value="1"/>
</dbReference>
<dbReference type="PANTHER" id="PTHR11685">
    <property type="entry name" value="RBR FAMILY RING FINGER AND IBR DOMAIN-CONTAINING"/>
    <property type="match status" value="1"/>
</dbReference>
<dbReference type="Pfam" id="PF05773">
    <property type="entry name" value="RWD"/>
    <property type="match status" value="1"/>
</dbReference>
<protein>
    <recommendedName>
        <fullName evidence="4">RBR-type E3 ubiquitin transferase</fullName>
        <ecNumber evidence="4">2.3.2.31</ecNumber>
    </recommendedName>
</protein>
<evidence type="ECO:0000256" key="11">
    <source>
        <dbReference type="ARBA" id="ARBA00022833"/>
    </source>
</evidence>
<evidence type="ECO:0000313" key="21">
    <source>
        <dbReference type="Proteomes" id="UP000053201"/>
    </source>
</evidence>
<keyword evidence="21" id="KW-1185">Reference proteome</keyword>
<keyword evidence="5" id="KW-0808">Transferase</keyword>
<dbReference type="InterPro" id="IPR016135">
    <property type="entry name" value="UBQ-conjugating_enzyme/RWD"/>
</dbReference>
<keyword evidence="12" id="KW-1133">Transmembrane helix</keyword>
<evidence type="ECO:0000256" key="13">
    <source>
        <dbReference type="ARBA" id="ARBA00023136"/>
    </source>
</evidence>
<evidence type="ECO:0000256" key="9">
    <source>
        <dbReference type="ARBA" id="ARBA00022771"/>
    </source>
</evidence>
<organism evidence="20 21">
    <name type="scientific">Spizellomyces punctatus (strain DAOM BR117)</name>
    <dbReference type="NCBI Taxonomy" id="645134"/>
    <lineage>
        <taxon>Eukaryota</taxon>
        <taxon>Fungi</taxon>
        <taxon>Fungi incertae sedis</taxon>
        <taxon>Chytridiomycota</taxon>
        <taxon>Chytridiomycota incertae sedis</taxon>
        <taxon>Chytridiomycetes</taxon>
        <taxon>Spizellomycetales</taxon>
        <taxon>Spizellomycetaceae</taxon>
        <taxon>Spizellomyces</taxon>
    </lineage>
</organism>
<evidence type="ECO:0000256" key="2">
    <source>
        <dbReference type="ARBA" id="ARBA00004167"/>
    </source>
</evidence>
<feature type="domain" description="RING-type" evidence="19">
    <location>
        <begin position="221"/>
        <end position="490"/>
    </location>
</feature>
<feature type="region of interest" description="Disordered" evidence="16">
    <location>
        <begin position="1"/>
        <end position="28"/>
    </location>
</feature>
<dbReference type="SMART" id="SM00647">
    <property type="entry name" value="IBR"/>
    <property type="match status" value="2"/>
</dbReference>
<dbReference type="InterPro" id="IPR001841">
    <property type="entry name" value="Znf_RING"/>
</dbReference>
<dbReference type="Pfam" id="PF22191">
    <property type="entry name" value="IBR_1"/>
    <property type="match status" value="1"/>
</dbReference>
<evidence type="ECO:0000256" key="10">
    <source>
        <dbReference type="ARBA" id="ARBA00022786"/>
    </source>
</evidence>
<dbReference type="InterPro" id="IPR044066">
    <property type="entry name" value="TRIAD_supradom"/>
</dbReference>
<dbReference type="EC" id="2.3.2.31" evidence="4"/>
<evidence type="ECO:0000256" key="14">
    <source>
        <dbReference type="ARBA" id="ARBA00044508"/>
    </source>
</evidence>
<evidence type="ECO:0000256" key="5">
    <source>
        <dbReference type="ARBA" id="ARBA00022679"/>
    </source>
</evidence>
<evidence type="ECO:0000256" key="4">
    <source>
        <dbReference type="ARBA" id="ARBA00012251"/>
    </source>
</evidence>
<evidence type="ECO:0000256" key="15">
    <source>
        <dbReference type="PROSITE-ProRule" id="PRU00175"/>
    </source>
</evidence>
<dbReference type="eggNOG" id="KOG1814">
    <property type="taxonomic scope" value="Eukaryota"/>
</dbReference>
<feature type="domain" description="RING-type" evidence="17">
    <location>
        <begin position="225"/>
        <end position="274"/>
    </location>
</feature>
<evidence type="ECO:0000259" key="17">
    <source>
        <dbReference type="PROSITE" id="PS50089"/>
    </source>
</evidence>
<accession>A0A0L0HFV2</accession>
<dbReference type="InterPro" id="IPR017907">
    <property type="entry name" value="Znf_RING_CS"/>
</dbReference>
<dbReference type="Proteomes" id="UP000053201">
    <property type="component" value="Unassembled WGS sequence"/>
</dbReference>
<dbReference type="OrthoDB" id="2154435at2759"/>
<keyword evidence="11" id="KW-0862">Zinc</keyword>
<dbReference type="InterPro" id="IPR013083">
    <property type="entry name" value="Znf_RING/FYVE/PHD"/>
</dbReference>
<evidence type="ECO:0000256" key="1">
    <source>
        <dbReference type="ARBA" id="ARBA00001798"/>
    </source>
</evidence>
<comment type="similarity">
    <text evidence="14">Belongs to the RBR family. RNF14 subfamily.</text>
</comment>
<keyword evidence="6" id="KW-0812">Transmembrane</keyword>
<dbReference type="GeneID" id="27688580"/>
<name>A0A0L0HFV2_SPIPD</name>
<dbReference type="GO" id="GO:0008270">
    <property type="term" value="F:zinc ion binding"/>
    <property type="evidence" value="ECO:0007669"/>
    <property type="project" value="UniProtKB-KW"/>
</dbReference>
<dbReference type="GO" id="GO:0031090">
    <property type="term" value="C:organelle membrane"/>
    <property type="evidence" value="ECO:0007669"/>
    <property type="project" value="UniProtKB-ARBA"/>
</dbReference>
<evidence type="ECO:0000256" key="8">
    <source>
        <dbReference type="ARBA" id="ARBA00022737"/>
    </source>
</evidence>
<dbReference type="PROSITE" id="PS00518">
    <property type="entry name" value="ZF_RING_1"/>
    <property type="match status" value="1"/>
</dbReference>
<dbReference type="InterPro" id="IPR047548">
    <property type="entry name" value="Rcat_RBR_RNF14"/>
</dbReference>
<dbReference type="InterPro" id="IPR006575">
    <property type="entry name" value="RWD_dom"/>
</dbReference>
<dbReference type="VEuPathDB" id="FungiDB:SPPG_05186"/>
<evidence type="ECO:0000256" key="12">
    <source>
        <dbReference type="ARBA" id="ARBA00022989"/>
    </source>
</evidence>
<keyword evidence="8" id="KW-0677">Repeat</keyword>
<dbReference type="Gene3D" id="3.10.110.10">
    <property type="entry name" value="Ubiquitin Conjugating Enzyme"/>
    <property type="match status" value="1"/>
</dbReference>
<keyword evidence="7" id="KW-0479">Metal-binding</keyword>
<keyword evidence="9 15" id="KW-0863">Zinc-finger</keyword>
<dbReference type="PROSITE" id="PS50908">
    <property type="entry name" value="RWD"/>
    <property type="match status" value="1"/>
</dbReference>
<keyword evidence="13" id="KW-0472">Membrane</keyword>
<dbReference type="InParanoid" id="A0A0L0HFV2"/>
<sequence length="532" mass="60956">MRTPAAMSGDLAAHLPEEEREENKERQENEVVALKAIYDKDFTFEHSHTGNIYGSLSIRLDLGDEVEVVITQLPSEETEGVRRNDAVPAQPQSCSLRHNVVVRFLPPIIIHFSLPATYPSQSPPQFALVCQWLLPQQLAGLESELLQIWEQEKDVCLYNFAELLLQKGMEQLQVDTHATARGSRTRLSINVPDRAETEVRELVDWIMDYDRRMIQEAFENCSFHCGVCLETKPGSQCFRLTACKHIFCRECVTNYFTALITEGSVLLVRCPDSRCSKQSKRSTLNEESGATPIDANGQIRMEDLAALLPSTLLDRYANLLEAHSLSLRTDITYCPRPACQSPVVRDPKQEKLCICPICNFAFCFYCQKCWHGAAEYCRLNNMEQIVVDYIEARASEDVSRTRGLEVRYGRKTLEKLAREWEEERETRKWKEENSQQCPTCTAAVQKNEGCNHMTCRVCHTHFCYLCGIHLDRQRPYAHFNDVKSTCFRALFDDVTGGFHAQDEWNDVGDEEAEEWFPDEDIVRMALEELNIG</sequence>
<dbReference type="CDD" id="cd20341">
    <property type="entry name" value="BRcat_RBR_RNF14"/>
    <property type="match status" value="1"/>
</dbReference>
<dbReference type="EMBL" id="KQ257457">
    <property type="protein sequence ID" value="KNC99809.1"/>
    <property type="molecule type" value="Genomic_DNA"/>
</dbReference>
<evidence type="ECO:0000259" key="18">
    <source>
        <dbReference type="PROSITE" id="PS50908"/>
    </source>
</evidence>
<dbReference type="GO" id="GO:0016567">
    <property type="term" value="P:protein ubiquitination"/>
    <property type="evidence" value="ECO:0007669"/>
    <property type="project" value="InterPro"/>
</dbReference>
<dbReference type="GO" id="GO:0005737">
    <property type="term" value="C:cytoplasm"/>
    <property type="evidence" value="ECO:0007669"/>
    <property type="project" value="UniProtKB-ARBA"/>
</dbReference>
<dbReference type="PROSITE" id="PS50089">
    <property type="entry name" value="ZF_RING_2"/>
    <property type="match status" value="1"/>
</dbReference>
<dbReference type="SUPFAM" id="SSF57850">
    <property type="entry name" value="RING/U-box"/>
    <property type="match status" value="3"/>
</dbReference>
<feature type="compositionally biased region" description="Basic and acidic residues" evidence="16">
    <location>
        <begin position="15"/>
        <end position="28"/>
    </location>
</feature>
<dbReference type="OMA" id="PRSWCQG"/>
<dbReference type="SUPFAM" id="SSF54495">
    <property type="entry name" value="UBC-like"/>
    <property type="match status" value="1"/>
</dbReference>
<comment type="pathway">
    <text evidence="3">Protein modification; protein ubiquitination.</text>
</comment>
<reference evidence="20 21" key="1">
    <citation type="submission" date="2009-08" db="EMBL/GenBank/DDBJ databases">
        <title>The Genome Sequence of Spizellomyces punctatus strain DAOM BR117.</title>
        <authorList>
            <consortium name="The Broad Institute Genome Sequencing Platform"/>
            <person name="Russ C."/>
            <person name="Cuomo C."/>
            <person name="Shea T."/>
            <person name="Young S.K."/>
            <person name="Zeng Q."/>
            <person name="Koehrsen M."/>
            <person name="Haas B."/>
            <person name="Borodovsky M."/>
            <person name="Guigo R."/>
            <person name="Alvarado L."/>
            <person name="Berlin A."/>
            <person name="Bochicchio J."/>
            <person name="Borenstein D."/>
            <person name="Chapman S."/>
            <person name="Chen Z."/>
            <person name="Engels R."/>
            <person name="Freedman E."/>
            <person name="Gellesch M."/>
            <person name="Goldberg J."/>
            <person name="Griggs A."/>
            <person name="Gujja S."/>
            <person name="Heiman D."/>
            <person name="Hepburn T."/>
            <person name="Howarth C."/>
            <person name="Jen D."/>
            <person name="Larson L."/>
            <person name="Lewis B."/>
            <person name="Mehta T."/>
            <person name="Park D."/>
            <person name="Pearson M."/>
            <person name="Roberts A."/>
            <person name="Saif S."/>
            <person name="Shenoy N."/>
            <person name="Sisk P."/>
            <person name="Stolte C."/>
            <person name="Sykes S."/>
            <person name="Thomson T."/>
            <person name="Walk T."/>
            <person name="White J."/>
            <person name="Yandava C."/>
            <person name="Burger G."/>
            <person name="Gray M.W."/>
            <person name="Holland P.W.H."/>
            <person name="King N."/>
            <person name="Lang F.B.F."/>
            <person name="Roger A.J."/>
            <person name="Ruiz-Trillo I."/>
            <person name="Lander E."/>
            <person name="Nusbaum C."/>
        </authorList>
    </citation>
    <scope>NUCLEOTIDE SEQUENCE [LARGE SCALE GENOMIC DNA]</scope>
    <source>
        <strain evidence="20 21">DAOM BR117</strain>
    </source>
</reference>
<dbReference type="PROSITE" id="PS51873">
    <property type="entry name" value="TRIAD"/>
    <property type="match status" value="1"/>
</dbReference>
<keyword evidence="10" id="KW-0833">Ubl conjugation pathway</keyword>
<dbReference type="AlphaFoldDB" id="A0A0L0HFV2"/>
<dbReference type="CDD" id="cd20354">
    <property type="entry name" value="Rcat_RBR_RNF14"/>
    <property type="match status" value="1"/>
</dbReference>
<evidence type="ECO:0000256" key="3">
    <source>
        <dbReference type="ARBA" id="ARBA00004906"/>
    </source>
</evidence>
<evidence type="ECO:0000256" key="6">
    <source>
        <dbReference type="ARBA" id="ARBA00022692"/>
    </source>
</evidence>
<proteinExistence type="inferred from homology"/>
<feature type="domain" description="RWD" evidence="18">
    <location>
        <begin position="29"/>
        <end position="171"/>
    </location>
</feature>
<dbReference type="Gene3D" id="1.20.120.1750">
    <property type="match status" value="1"/>
</dbReference>
<comment type="catalytic activity">
    <reaction evidence="1">
        <text>[E2 ubiquitin-conjugating enzyme]-S-ubiquitinyl-L-cysteine + [acceptor protein]-L-lysine = [E2 ubiquitin-conjugating enzyme]-L-cysteine + [acceptor protein]-N(6)-ubiquitinyl-L-lysine.</text>
        <dbReference type="EC" id="2.3.2.31"/>
    </reaction>
</comment>
<dbReference type="InterPro" id="IPR031127">
    <property type="entry name" value="E3_UB_ligase_RBR"/>
</dbReference>
<dbReference type="STRING" id="645134.A0A0L0HFV2"/>
<dbReference type="GO" id="GO:0061630">
    <property type="term" value="F:ubiquitin protein ligase activity"/>
    <property type="evidence" value="ECO:0007669"/>
    <property type="project" value="UniProtKB-EC"/>
</dbReference>
<dbReference type="SMART" id="SM00591">
    <property type="entry name" value="RWD"/>
    <property type="match status" value="1"/>
</dbReference>
<dbReference type="InterPro" id="IPR002867">
    <property type="entry name" value="IBR_dom"/>
</dbReference>
<dbReference type="CDD" id="cd23134">
    <property type="entry name" value="RING-HC_ITT1-like"/>
    <property type="match status" value="1"/>
</dbReference>
<gene>
    <name evidence="20" type="ORF">SPPG_05186</name>
</gene>
<comment type="subcellular location">
    <subcellularLocation>
        <location evidence="2">Membrane</location>
        <topology evidence="2">Single-pass membrane protein</topology>
    </subcellularLocation>
</comment>
<dbReference type="CDD" id="cd23820">
    <property type="entry name" value="RWD_RNF14"/>
    <property type="match status" value="1"/>
</dbReference>
<evidence type="ECO:0000256" key="7">
    <source>
        <dbReference type="ARBA" id="ARBA00022723"/>
    </source>
</evidence>
<dbReference type="Pfam" id="PF01485">
    <property type="entry name" value="IBR"/>
    <property type="match status" value="1"/>
</dbReference>
<dbReference type="RefSeq" id="XP_016607849.1">
    <property type="nucleotide sequence ID" value="XM_016753410.1"/>
</dbReference>
<dbReference type="FunCoup" id="A0A0L0HFV2">
    <property type="interactions" value="125"/>
</dbReference>
<dbReference type="FunFam" id="3.30.40.10:FF:000051">
    <property type="entry name" value="RBR-type E3 ubiquitin transferase"/>
    <property type="match status" value="1"/>
</dbReference>
<evidence type="ECO:0000256" key="16">
    <source>
        <dbReference type="SAM" id="MobiDB-lite"/>
    </source>
</evidence>
<evidence type="ECO:0000259" key="19">
    <source>
        <dbReference type="PROSITE" id="PS51873"/>
    </source>
</evidence>